<dbReference type="Gene3D" id="3.20.20.140">
    <property type="entry name" value="Metal-dependent hydrolases"/>
    <property type="match status" value="1"/>
</dbReference>
<accession>A0ABU0X9M7</accession>
<proteinExistence type="predicted"/>
<dbReference type="PANTHER" id="PTHR43135">
    <property type="entry name" value="ALPHA-D-RIBOSE 1-METHYLPHOSPHONATE 5-TRIPHOSPHATE DIPHOSPHATASE"/>
    <property type="match status" value="1"/>
</dbReference>
<dbReference type="PROSITE" id="PS51318">
    <property type="entry name" value="TAT"/>
    <property type="match status" value="1"/>
</dbReference>
<evidence type="ECO:0000256" key="1">
    <source>
        <dbReference type="SAM" id="MobiDB-lite"/>
    </source>
</evidence>
<dbReference type="Gene3D" id="2.30.40.10">
    <property type="entry name" value="Urease, subunit C, domain 1"/>
    <property type="match status" value="2"/>
</dbReference>
<keyword evidence="2" id="KW-0732">Signal</keyword>
<name>A0ABU0X9M7_9PSEU</name>
<dbReference type="Pfam" id="PF01979">
    <property type="entry name" value="Amidohydro_1"/>
    <property type="match status" value="1"/>
</dbReference>
<evidence type="ECO:0000256" key="2">
    <source>
        <dbReference type="SAM" id="SignalP"/>
    </source>
</evidence>
<evidence type="ECO:0000259" key="3">
    <source>
        <dbReference type="Pfam" id="PF01979"/>
    </source>
</evidence>
<evidence type="ECO:0000313" key="4">
    <source>
        <dbReference type="EMBL" id="MDQ2587909.1"/>
    </source>
</evidence>
<dbReference type="PANTHER" id="PTHR43135:SF3">
    <property type="entry name" value="ALPHA-D-RIBOSE 1-METHYLPHOSPHONATE 5-TRIPHOSPHATE DIPHOSPHATASE"/>
    <property type="match status" value="1"/>
</dbReference>
<dbReference type="InterPro" id="IPR006311">
    <property type="entry name" value="TAT_signal"/>
</dbReference>
<evidence type="ECO:0000313" key="5">
    <source>
        <dbReference type="Proteomes" id="UP001225605"/>
    </source>
</evidence>
<dbReference type="InterPro" id="IPR051781">
    <property type="entry name" value="Metallo-dep_Hydrolase"/>
</dbReference>
<dbReference type="InterPro" id="IPR011059">
    <property type="entry name" value="Metal-dep_hydrolase_composite"/>
</dbReference>
<dbReference type="Pfam" id="PF22643">
    <property type="entry name" value="NagA_N"/>
    <property type="match status" value="1"/>
</dbReference>
<sequence length="452" mass="46516">MCPVSRRALLGSVGAAAVAAGSSALVAACSTDGPEQPSSGLTAITNARIFDGERVLDQHTVLIEGGSVIGITGDAPSNARIVDALGATLLPGLIDAHVHTSEDGLRNALLFGVTTELEMQGGFDAKGRESIADRDDLADVRSAGFGLTAPGGHPSELVPDGPPPGAEGDGQGPPEGPSGSNPAESEVTTPEQAVAAVRLRIGAGSDFIKIMIEDGRVLGAPDLPVMSDETIRAAVLETRRLGKLAVAHTLTVAATEQAIAAGVSGLAHLFIDRPHTPELVESIVRSGVFITPCLCLNASIMGRTGAELATDERVGPRLSPEWRDTLNGSLDKYPEGDFDAVLATVGALHAAGVDLLVGTDVSVAWPELGGMAHGASVHHEMQLLVKAGLSPIAALRAATSAPARRFGLSDRGRIVQGARADLLLVDGDPTRNIGDSLSIREVWRRGVRQARA</sequence>
<dbReference type="InterPro" id="IPR032466">
    <property type="entry name" value="Metal_Hydrolase"/>
</dbReference>
<feature type="domain" description="Amidohydrolase-related" evidence="3">
    <location>
        <begin position="88"/>
        <end position="434"/>
    </location>
</feature>
<dbReference type="Proteomes" id="UP001225605">
    <property type="component" value="Unassembled WGS sequence"/>
</dbReference>
<keyword evidence="5" id="KW-1185">Reference proteome</keyword>
<reference evidence="4 5" key="1">
    <citation type="submission" date="2017-06" db="EMBL/GenBank/DDBJ databases">
        <title>Cultured bacterium strain Saccharothrix yanglingensis Hhs.015.</title>
        <authorList>
            <person name="Xia Y."/>
        </authorList>
    </citation>
    <scope>NUCLEOTIDE SEQUENCE [LARGE SCALE GENOMIC DNA]</scope>
    <source>
        <strain evidence="4 5">Hhs.015</strain>
    </source>
</reference>
<comment type="caution">
    <text evidence="4">The sequence shown here is derived from an EMBL/GenBank/DDBJ whole genome shotgun (WGS) entry which is preliminary data.</text>
</comment>
<organism evidence="4 5">
    <name type="scientific">Saccharothrix yanglingensis</name>
    <dbReference type="NCBI Taxonomy" id="659496"/>
    <lineage>
        <taxon>Bacteria</taxon>
        <taxon>Bacillati</taxon>
        <taxon>Actinomycetota</taxon>
        <taxon>Actinomycetes</taxon>
        <taxon>Pseudonocardiales</taxon>
        <taxon>Pseudonocardiaceae</taxon>
        <taxon>Saccharothrix</taxon>
    </lineage>
</organism>
<feature type="region of interest" description="Disordered" evidence="1">
    <location>
        <begin position="143"/>
        <end position="190"/>
    </location>
</feature>
<dbReference type="PROSITE" id="PS51257">
    <property type="entry name" value="PROKAR_LIPOPROTEIN"/>
    <property type="match status" value="1"/>
</dbReference>
<gene>
    <name evidence="4" type="ORF">CKY47_28755</name>
</gene>
<dbReference type="SUPFAM" id="SSF51338">
    <property type="entry name" value="Composite domain of metallo-dependent hydrolases"/>
    <property type="match status" value="1"/>
</dbReference>
<dbReference type="SUPFAM" id="SSF51556">
    <property type="entry name" value="Metallo-dependent hydrolases"/>
    <property type="match status" value="1"/>
</dbReference>
<dbReference type="EMBL" id="NSDM01000014">
    <property type="protein sequence ID" value="MDQ2587909.1"/>
    <property type="molecule type" value="Genomic_DNA"/>
</dbReference>
<feature type="compositionally biased region" description="Low complexity" evidence="1">
    <location>
        <begin position="177"/>
        <end position="186"/>
    </location>
</feature>
<feature type="chain" id="PRO_5046273824" evidence="2">
    <location>
        <begin position="28"/>
        <end position="452"/>
    </location>
</feature>
<dbReference type="InterPro" id="IPR006680">
    <property type="entry name" value="Amidohydro-rel"/>
</dbReference>
<protein>
    <submittedName>
        <fullName evidence="4">Imidazolonepropionase</fullName>
    </submittedName>
</protein>
<feature type="signal peptide" evidence="2">
    <location>
        <begin position="1"/>
        <end position="27"/>
    </location>
</feature>